<proteinExistence type="predicted"/>
<dbReference type="SUPFAM" id="SSF53335">
    <property type="entry name" value="S-adenosyl-L-methionine-dependent methyltransferases"/>
    <property type="match status" value="1"/>
</dbReference>
<dbReference type="InterPro" id="IPR036388">
    <property type="entry name" value="WH-like_DNA-bd_sf"/>
</dbReference>
<dbReference type="InterPro" id="IPR029063">
    <property type="entry name" value="SAM-dependent_MTases_sf"/>
</dbReference>
<dbReference type="PROSITE" id="PS51683">
    <property type="entry name" value="SAM_OMT_II"/>
    <property type="match status" value="1"/>
</dbReference>
<dbReference type="Proteomes" id="UP000295096">
    <property type="component" value="Unassembled WGS sequence"/>
</dbReference>
<evidence type="ECO:0000259" key="4">
    <source>
        <dbReference type="Pfam" id="PF00891"/>
    </source>
</evidence>
<dbReference type="Pfam" id="PF00891">
    <property type="entry name" value="Methyltransf_2"/>
    <property type="match status" value="1"/>
</dbReference>
<dbReference type="PANTHER" id="PTHR43712">
    <property type="entry name" value="PUTATIVE (AFU_ORTHOLOGUE AFUA_4G14580)-RELATED"/>
    <property type="match status" value="1"/>
</dbReference>
<dbReference type="GO" id="GO:0008171">
    <property type="term" value="F:O-methyltransferase activity"/>
    <property type="evidence" value="ECO:0007669"/>
    <property type="project" value="InterPro"/>
</dbReference>
<evidence type="ECO:0000313" key="5">
    <source>
        <dbReference type="EMBL" id="TDH58122.1"/>
    </source>
</evidence>
<dbReference type="Gene3D" id="1.10.10.10">
    <property type="entry name" value="Winged helix-like DNA-binding domain superfamily/Winged helix DNA-binding domain"/>
    <property type="match status" value="1"/>
</dbReference>
<keyword evidence="6" id="KW-1185">Reference proteome</keyword>
<feature type="domain" description="O-methyltransferase C-terminal" evidence="4">
    <location>
        <begin position="113"/>
        <end position="308"/>
    </location>
</feature>
<dbReference type="SUPFAM" id="SSF46785">
    <property type="entry name" value="Winged helix' DNA-binding domain"/>
    <property type="match status" value="1"/>
</dbReference>
<name>A0A4R5Q5D1_9PROT</name>
<accession>A0A4R5Q5D1</accession>
<dbReference type="EMBL" id="SMSJ01000152">
    <property type="protein sequence ID" value="TDH58122.1"/>
    <property type="molecule type" value="Genomic_DNA"/>
</dbReference>
<dbReference type="InterPro" id="IPR036390">
    <property type="entry name" value="WH_DNA-bd_sf"/>
</dbReference>
<dbReference type="AlphaFoldDB" id="A0A4R5Q5D1"/>
<keyword evidence="1 5" id="KW-0489">Methyltransferase</keyword>
<comment type="caution">
    <text evidence="5">The sequence shown here is derived from an EMBL/GenBank/DDBJ whole genome shotgun (WGS) entry which is preliminary data.</text>
</comment>
<keyword evidence="3" id="KW-0949">S-adenosyl-L-methionine</keyword>
<reference evidence="5 6" key="1">
    <citation type="journal article" date="2016" name="J. Microbiol.">
        <title>Dankookia rubra gen. nov., sp. nov., an alphaproteobacterium isolated from sediment of a shallow stream.</title>
        <authorList>
            <person name="Kim W.H."/>
            <person name="Kim D.H."/>
            <person name="Kang K."/>
            <person name="Ahn T.Y."/>
        </authorList>
    </citation>
    <scope>NUCLEOTIDE SEQUENCE [LARGE SCALE GENOMIC DNA]</scope>
    <source>
        <strain evidence="5 6">JCM30602</strain>
    </source>
</reference>
<protein>
    <submittedName>
        <fullName evidence="5">Methyltransferase</fullName>
    </submittedName>
</protein>
<evidence type="ECO:0000256" key="2">
    <source>
        <dbReference type="ARBA" id="ARBA00022679"/>
    </source>
</evidence>
<dbReference type="GO" id="GO:0032259">
    <property type="term" value="P:methylation"/>
    <property type="evidence" value="ECO:0007669"/>
    <property type="project" value="UniProtKB-KW"/>
</dbReference>
<keyword evidence="2 5" id="KW-0808">Transferase</keyword>
<evidence type="ECO:0000256" key="3">
    <source>
        <dbReference type="ARBA" id="ARBA00022691"/>
    </source>
</evidence>
<evidence type="ECO:0000256" key="1">
    <source>
        <dbReference type="ARBA" id="ARBA00022603"/>
    </source>
</evidence>
<evidence type="ECO:0000313" key="6">
    <source>
        <dbReference type="Proteomes" id="UP000295096"/>
    </source>
</evidence>
<dbReference type="InterPro" id="IPR001077">
    <property type="entry name" value="COMT_C"/>
</dbReference>
<sequence length="327" mass="35352">MSLLLRGFMVARMLRAVTDCGAADAVPSDGAVAIEVLAGICGVQPRPLLRILRCLAAQDIFSVGPDGTVGHTGRSRLLRQDAADGLHYAARYWTVPGIWGAWGALDAALAGAVPHEAAWGKPRYAFMREHPEEARLFDALMANFPDRRHAAIAAAYDFSGARLIADIGGGMGATLREILGRHPAPTGVVMDREDVVRAISPDALLDGRIRVQGGSFFEAVPAGADIYLLVCVLQNWTDQDCLRILRTIRASTPPGTRLLIGETVLEPDPTRGRLDDYIMDVQMMAIFGEARIRTRDEFAELLNQSGFALERILPTEAAGSVVESLPR</sequence>
<dbReference type="PIRSF" id="PIRSF005739">
    <property type="entry name" value="O-mtase"/>
    <property type="match status" value="1"/>
</dbReference>
<organism evidence="5 6">
    <name type="scientific">Dankookia rubra</name>
    <dbReference type="NCBI Taxonomy" id="1442381"/>
    <lineage>
        <taxon>Bacteria</taxon>
        <taxon>Pseudomonadati</taxon>
        <taxon>Pseudomonadota</taxon>
        <taxon>Alphaproteobacteria</taxon>
        <taxon>Acetobacterales</taxon>
        <taxon>Roseomonadaceae</taxon>
        <taxon>Dankookia</taxon>
    </lineage>
</organism>
<dbReference type="PANTHER" id="PTHR43712:SF2">
    <property type="entry name" value="O-METHYLTRANSFERASE CICE"/>
    <property type="match status" value="1"/>
</dbReference>
<dbReference type="OrthoDB" id="9766840at2"/>
<dbReference type="Gene3D" id="3.40.50.150">
    <property type="entry name" value="Vaccinia Virus protein VP39"/>
    <property type="match status" value="1"/>
</dbReference>
<gene>
    <name evidence="5" type="ORF">E2C06_34265</name>
</gene>
<dbReference type="InterPro" id="IPR016461">
    <property type="entry name" value="COMT-like"/>
</dbReference>